<organism evidence="1 2">
    <name type="scientific">Legionella shakespearei DSM 23087</name>
    <dbReference type="NCBI Taxonomy" id="1122169"/>
    <lineage>
        <taxon>Bacteria</taxon>
        <taxon>Pseudomonadati</taxon>
        <taxon>Pseudomonadota</taxon>
        <taxon>Gammaproteobacteria</taxon>
        <taxon>Legionellales</taxon>
        <taxon>Legionellaceae</taxon>
        <taxon>Legionella</taxon>
    </lineage>
</organism>
<dbReference type="RefSeq" id="WP_018578119.1">
    <property type="nucleotide sequence ID" value="NZ_KB892425.1"/>
</dbReference>
<accession>A0A0W0Z1W2</accession>
<dbReference type="AlphaFoldDB" id="A0A0W0Z1W2"/>
<proteinExistence type="predicted"/>
<gene>
    <name evidence="1" type="ORF">Lsha_0783</name>
</gene>
<evidence type="ECO:0000313" key="2">
    <source>
        <dbReference type="Proteomes" id="UP000054600"/>
    </source>
</evidence>
<name>A0A0W0Z1W2_9GAMM</name>
<reference evidence="1 2" key="1">
    <citation type="submission" date="2015-11" db="EMBL/GenBank/DDBJ databases">
        <title>Genomic analysis of 38 Legionella species identifies large and diverse effector repertoires.</title>
        <authorList>
            <person name="Burstein D."/>
            <person name="Amaro F."/>
            <person name="Zusman T."/>
            <person name="Lifshitz Z."/>
            <person name="Cohen O."/>
            <person name="Gilbert J.A."/>
            <person name="Pupko T."/>
            <person name="Shuman H.A."/>
            <person name="Segal G."/>
        </authorList>
    </citation>
    <scope>NUCLEOTIDE SEQUENCE [LARGE SCALE GENOMIC DNA]</scope>
    <source>
        <strain evidence="1 2">ATCC 49655</strain>
    </source>
</reference>
<dbReference type="Proteomes" id="UP000054600">
    <property type="component" value="Unassembled WGS sequence"/>
</dbReference>
<comment type="caution">
    <text evidence="1">The sequence shown here is derived from an EMBL/GenBank/DDBJ whole genome shotgun (WGS) entry which is preliminary data.</text>
</comment>
<protein>
    <submittedName>
        <fullName evidence="1">Uncharacterized protein</fullName>
    </submittedName>
</protein>
<evidence type="ECO:0000313" key="1">
    <source>
        <dbReference type="EMBL" id="KTD63152.1"/>
    </source>
</evidence>
<dbReference type="EMBL" id="LNYW01000027">
    <property type="protein sequence ID" value="KTD63152.1"/>
    <property type="molecule type" value="Genomic_DNA"/>
</dbReference>
<sequence length="136" mass="15483">MHRKYLLILLSFLILETCYAITLPPLIDFSGSWCWDKNSKYSTFSITINKFLNKYRGGYASVASSGNKIDDNDDAFSFEKPLKNIVKTTIRTGISGDTGVIQLKLVNRNTIEWRILKAPEQEFYAPEIALLHKCKG</sequence>
<dbReference type="STRING" id="1122169.Lsha_0783"/>
<dbReference type="PATRIC" id="fig|1122169.6.peg.901"/>
<keyword evidence="2" id="KW-1185">Reference proteome</keyword>
<dbReference type="OrthoDB" id="9109854at2"/>